<feature type="transmembrane region" description="Helical" evidence="13">
    <location>
        <begin position="146"/>
        <end position="167"/>
    </location>
</feature>
<reference evidence="14" key="2">
    <citation type="submission" date="2023-05" db="EMBL/GenBank/DDBJ databases">
        <authorList>
            <person name="Schelkunov M.I."/>
        </authorList>
    </citation>
    <scope>NUCLEOTIDE SEQUENCE</scope>
    <source>
        <strain evidence="14">Hsosn_3</strain>
        <tissue evidence="14">Leaf</tissue>
    </source>
</reference>
<dbReference type="AlphaFoldDB" id="A0AAD8HZ43"/>
<dbReference type="FunFam" id="1.50.10.150:FF:000003">
    <property type="entry name" value="S-type anion channel SLAH1"/>
    <property type="match status" value="1"/>
</dbReference>
<keyword evidence="10 13" id="KW-0472">Membrane</keyword>
<evidence type="ECO:0000313" key="15">
    <source>
        <dbReference type="Proteomes" id="UP001237642"/>
    </source>
</evidence>
<keyword evidence="8 13" id="KW-1133">Transmembrane helix</keyword>
<feature type="transmembrane region" description="Helical" evidence="13">
    <location>
        <begin position="114"/>
        <end position="134"/>
    </location>
</feature>
<dbReference type="GO" id="GO:0005886">
    <property type="term" value="C:plasma membrane"/>
    <property type="evidence" value="ECO:0007669"/>
    <property type="project" value="UniProtKB-SubCell"/>
</dbReference>
<evidence type="ECO:0000256" key="12">
    <source>
        <dbReference type="SAM" id="MobiDB-lite"/>
    </source>
</evidence>
<feature type="transmembrane region" description="Helical" evidence="13">
    <location>
        <begin position="242"/>
        <end position="265"/>
    </location>
</feature>
<evidence type="ECO:0000256" key="1">
    <source>
        <dbReference type="ARBA" id="ARBA00004127"/>
    </source>
</evidence>
<dbReference type="CDD" id="cd09323">
    <property type="entry name" value="TDT_SLAC1_like"/>
    <property type="match status" value="1"/>
</dbReference>
<keyword evidence="7 13" id="KW-0812">Transmembrane</keyword>
<feature type="transmembrane region" description="Helical" evidence="13">
    <location>
        <begin position="271"/>
        <end position="289"/>
    </location>
</feature>
<dbReference type="InterPro" id="IPR038665">
    <property type="entry name" value="Voltage-dep_anion_channel_sf"/>
</dbReference>
<comment type="function">
    <text evidence="11">Slow, weak voltage-dependent S-type anion efflux channel involved in maintenance of anion homeostasis.</text>
</comment>
<dbReference type="InterPro" id="IPR004695">
    <property type="entry name" value="SLAC1/Mae1/Ssu1/TehA"/>
</dbReference>
<evidence type="ECO:0000313" key="14">
    <source>
        <dbReference type="EMBL" id="KAK1375117.1"/>
    </source>
</evidence>
<feature type="transmembrane region" description="Helical" evidence="13">
    <location>
        <begin position="301"/>
        <end position="319"/>
    </location>
</feature>
<feature type="compositionally biased region" description="Polar residues" evidence="12">
    <location>
        <begin position="384"/>
        <end position="394"/>
    </location>
</feature>
<evidence type="ECO:0000256" key="6">
    <source>
        <dbReference type="ARBA" id="ARBA00022475"/>
    </source>
</evidence>
<dbReference type="GO" id="GO:0012505">
    <property type="term" value="C:endomembrane system"/>
    <property type="evidence" value="ECO:0007669"/>
    <property type="project" value="UniProtKB-SubCell"/>
</dbReference>
<feature type="region of interest" description="Disordered" evidence="12">
    <location>
        <begin position="374"/>
        <end position="394"/>
    </location>
</feature>
<organism evidence="14 15">
    <name type="scientific">Heracleum sosnowskyi</name>
    <dbReference type="NCBI Taxonomy" id="360622"/>
    <lineage>
        <taxon>Eukaryota</taxon>
        <taxon>Viridiplantae</taxon>
        <taxon>Streptophyta</taxon>
        <taxon>Embryophyta</taxon>
        <taxon>Tracheophyta</taxon>
        <taxon>Spermatophyta</taxon>
        <taxon>Magnoliopsida</taxon>
        <taxon>eudicotyledons</taxon>
        <taxon>Gunneridae</taxon>
        <taxon>Pentapetalae</taxon>
        <taxon>asterids</taxon>
        <taxon>campanulids</taxon>
        <taxon>Apiales</taxon>
        <taxon>Apiaceae</taxon>
        <taxon>Apioideae</taxon>
        <taxon>apioid superclade</taxon>
        <taxon>Tordylieae</taxon>
        <taxon>Tordyliinae</taxon>
        <taxon>Heracleum</taxon>
    </lineage>
</organism>
<feature type="transmembrane region" description="Helical" evidence="13">
    <location>
        <begin position="211"/>
        <end position="230"/>
    </location>
</feature>
<protein>
    <submittedName>
        <fullName evidence="14">S-type anion channel SLAH1</fullName>
    </submittedName>
</protein>
<dbReference type="GO" id="GO:0008308">
    <property type="term" value="F:voltage-gated monoatomic anion channel activity"/>
    <property type="evidence" value="ECO:0007669"/>
    <property type="project" value="InterPro"/>
</dbReference>
<keyword evidence="9" id="KW-0406">Ion transport</keyword>
<proteinExistence type="inferred from homology"/>
<reference evidence="14" key="1">
    <citation type="submission" date="2023-02" db="EMBL/GenBank/DDBJ databases">
        <title>Genome of toxic invasive species Heracleum sosnowskyi carries increased number of genes despite the absence of recent whole-genome duplications.</title>
        <authorList>
            <person name="Schelkunov M."/>
            <person name="Shtratnikova V."/>
            <person name="Makarenko M."/>
            <person name="Klepikova A."/>
            <person name="Omelchenko D."/>
            <person name="Novikova G."/>
            <person name="Obukhova E."/>
            <person name="Bogdanov V."/>
            <person name="Penin A."/>
            <person name="Logacheva M."/>
        </authorList>
    </citation>
    <scope>NUCLEOTIDE SEQUENCE</scope>
    <source>
        <strain evidence="14">Hsosn_3</strain>
        <tissue evidence="14">Leaf</tissue>
    </source>
</reference>
<dbReference type="GO" id="GO:0006873">
    <property type="term" value="P:intracellular monoatomic ion homeostasis"/>
    <property type="evidence" value="ECO:0007669"/>
    <property type="project" value="InterPro"/>
</dbReference>
<accession>A0AAD8HZ43</accession>
<dbReference type="PANTHER" id="PTHR31269">
    <property type="entry name" value="S-TYPE ANION CHANNEL SLAH3"/>
    <property type="match status" value="1"/>
</dbReference>
<evidence type="ECO:0000256" key="4">
    <source>
        <dbReference type="ARBA" id="ARBA00011233"/>
    </source>
</evidence>
<dbReference type="EMBL" id="JAUIZM010000007">
    <property type="protein sequence ID" value="KAK1375117.1"/>
    <property type="molecule type" value="Genomic_DNA"/>
</dbReference>
<keyword evidence="6" id="KW-1003">Cell membrane</keyword>
<evidence type="ECO:0000256" key="5">
    <source>
        <dbReference type="ARBA" id="ARBA00022448"/>
    </source>
</evidence>
<evidence type="ECO:0000256" key="13">
    <source>
        <dbReference type="SAM" id="Phobius"/>
    </source>
</evidence>
<dbReference type="Gene3D" id="1.50.10.150">
    <property type="entry name" value="Voltage-dependent anion channel"/>
    <property type="match status" value="1"/>
</dbReference>
<feature type="transmembrane region" description="Helical" evidence="13">
    <location>
        <begin position="80"/>
        <end position="108"/>
    </location>
</feature>
<gene>
    <name evidence="14" type="ORF">POM88_031310</name>
</gene>
<keyword evidence="5" id="KW-0813">Transport</keyword>
<name>A0AAD8HZ43_9APIA</name>
<comment type="similarity">
    <text evidence="3">Belongs to the SLAC1 S-type anion channel family.</text>
</comment>
<evidence type="ECO:0000256" key="10">
    <source>
        <dbReference type="ARBA" id="ARBA00023136"/>
    </source>
</evidence>
<evidence type="ECO:0000256" key="9">
    <source>
        <dbReference type="ARBA" id="ARBA00023065"/>
    </source>
</evidence>
<dbReference type="Proteomes" id="UP001237642">
    <property type="component" value="Unassembled WGS sequence"/>
</dbReference>
<dbReference type="PANTHER" id="PTHR31269:SF60">
    <property type="entry name" value="S-TYPE ANION CHANNEL SLAH1"/>
    <property type="match status" value="1"/>
</dbReference>
<evidence type="ECO:0000256" key="7">
    <source>
        <dbReference type="ARBA" id="ARBA00022692"/>
    </source>
</evidence>
<comment type="subcellular location">
    <subcellularLocation>
        <location evidence="2">Cell membrane</location>
    </subcellularLocation>
    <subcellularLocation>
        <location evidence="1">Endomembrane system</location>
        <topology evidence="1">Multi-pass membrane protein</topology>
    </subcellularLocation>
</comment>
<dbReference type="InterPro" id="IPR030183">
    <property type="entry name" value="SLAC/SLAH"/>
</dbReference>
<evidence type="ECO:0000256" key="11">
    <source>
        <dbReference type="ARBA" id="ARBA00054248"/>
    </source>
</evidence>
<evidence type="ECO:0000256" key="3">
    <source>
        <dbReference type="ARBA" id="ARBA00007808"/>
    </source>
</evidence>
<comment type="subunit">
    <text evidence="4">Homotrimer.</text>
</comment>
<evidence type="ECO:0000256" key="2">
    <source>
        <dbReference type="ARBA" id="ARBA00004236"/>
    </source>
</evidence>
<sequence length="408" mass="45888">MADEILADHQESAKDVQISINLAHKKNQEKILKPLQAFHAGYFRICISLGSQALLWKTLCEREDISKSLHHFSFKLPSVVFLLLWYIALCTLIVLSVLYILRCIFYFQLVKAEFLHFVGVNYMFTPWTAWLLLLQCVPILNPKQPIYQGLCMLFVIPLLILDVKIYGQWFTTEKRFLSVVANPTSQISVIGNLVAARTAAQMGWEETATCIFTLGMTHYLVVFITLYQRLSGGDHLPVRLRPVYFLFVAAPSMASLAWSSISGTFDTPCKMLFFLSLFLFTSLACRPALFKKAMRKFNVAWWAYSFPLTFLAMAASAYAQEVKGLAASGLVLILTVLSVFIFICLLLSTALNIEMLFRGSDPILKFESKGNGSSNGDRTAFQHPHSNSSCAGNNHSKNPYPDAYCAHP</sequence>
<comment type="caution">
    <text evidence="14">The sequence shown here is derived from an EMBL/GenBank/DDBJ whole genome shotgun (WGS) entry which is preliminary data.</text>
</comment>
<feature type="transmembrane region" description="Helical" evidence="13">
    <location>
        <begin position="325"/>
        <end position="348"/>
    </location>
</feature>
<keyword evidence="15" id="KW-1185">Reference proteome</keyword>
<dbReference type="Pfam" id="PF03595">
    <property type="entry name" value="SLAC1"/>
    <property type="match status" value="1"/>
</dbReference>
<evidence type="ECO:0000256" key="8">
    <source>
        <dbReference type="ARBA" id="ARBA00022989"/>
    </source>
</evidence>